<reference evidence="4" key="3">
    <citation type="submission" date="2025-09" db="UniProtKB">
        <authorList>
            <consortium name="Ensembl"/>
        </authorList>
    </citation>
    <scope>IDENTIFICATION</scope>
</reference>
<keyword evidence="2" id="KW-0732">Signal</keyword>
<dbReference type="PROSITE" id="PS50279">
    <property type="entry name" value="BPTI_KUNITZ_2"/>
    <property type="match status" value="1"/>
</dbReference>
<evidence type="ECO:0000313" key="4">
    <source>
        <dbReference type="Ensembl" id="ENSSFOP00015005119.2"/>
    </source>
</evidence>
<dbReference type="SUPFAM" id="SSF57362">
    <property type="entry name" value="BPTI-like"/>
    <property type="match status" value="1"/>
</dbReference>
<dbReference type="OrthoDB" id="8928591at2759"/>
<feature type="signal peptide" evidence="2">
    <location>
        <begin position="1"/>
        <end position="19"/>
    </location>
</feature>
<evidence type="ECO:0000256" key="2">
    <source>
        <dbReference type="SAM" id="SignalP"/>
    </source>
</evidence>
<organism evidence="4 5">
    <name type="scientific">Scleropages formosus</name>
    <name type="common">Asian bonytongue</name>
    <name type="synonym">Osteoglossum formosum</name>
    <dbReference type="NCBI Taxonomy" id="113540"/>
    <lineage>
        <taxon>Eukaryota</taxon>
        <taxon>Metazoa</taxon>
        <taxon>Chordata</taxon>
        <taxon>Craniata</taxon>
        <taxon>Vertebrata</taxon>
        <taxon>Euteleostomi</taxon>
        <taxon>Actinopterygii</taxon>
        <taxon>Neopterygii</taxon>
        <taxon>Teleostei</taxon>
        <taxon>Osteoglossocephala</taxon>
        <taxon>Osteoglossomorpha</taxon>
        <taxon>Osteoglossiformes</taxon>
        <taxon>Osteoglossidae</taxon>
        <taxon>Scleropages</taxon>
    </lineage>
</organism>
<dbReference type="CDD" id="cd22635">
    <property type="entry name" value="Kunitz_papilin"/>
    <property type="match status" value="1"/>
</dbReference>
<dbReference type="PROSITE" id="PS00280">
    <property type="entry name" value="BPTI_KUNITZ_1"/>
    <property type="match status" value="1"/>
</dbReference>
<evidence type="ECO:0000259" key="3">
    <source>
        <dbReference type="PROSITE" id="PS50279"/>
    </source>
</evidence>
<dbReference type="InterPro" id="IPR050098">
    <property type="entry name" value="TFPI/VKTCI-like"/>
</dbReference>
<dbReference type="PANTHER" id="PTHR10083">
    <property type="entry name" value="KUNITZ-TYPE PROTEASE INHIBITOR-RELATED"/>
    <property type="match status" value="1"/>
</dbReference>
<proteinExistence type="predicted"/>
<evidence type="ECO:0000313" key="5">
    <source>
        <dbReference type="Proteomes" id="UP000694397"/>
    </source>
</evidence>
<dbReference type="FunFam" id="4.10.410.10:FF:000017">
    <property type="entry name" value="papilin isoform X2"/>
    <property type="match status" value="1"/>
</dbReference>
<keyword evidence="5" id="KW-1185">Reference proteome</keyword>
<evidence type="ECO:0000256" key="1">
    <source>
        <dbReference type="ARBA" id="ARBA00023157"/>
    </source>
</evidence>
<dbReference type="GeneTree" id="ENSGT00960000187083"/>
<dbReference type="PRINTS" id="PR00759">
    <property type="entry name" value="BASICPTASE"/>
</dbReference>
<dbReference type="Pfam" id="PF00014">
    <property type="entry name" value="Kunitz_BPTI"/>
    <property type="match status" value="1"/>
</dbReference>
<dbReference type="PANTHER" id="PTHR10083:SF374">
    <property type="entry name" value="BPTI_KUNITZ INHIBITOR DOMAIN-CONTAINING PROTEIN"/>
    <property type="match status" value="1"/>
</dbReference>
<sequence length="197" mass="22462">MSVLFNVHVFSLIFHFTIRFVLRPRLSPRMNVTQVPMGAVMTSWVLPLDPTERAVITVPMMVSMRTLIAGCRYQHCYHEAKCSLPSSPGPCSTWASRYYYNSATGHCTHFWYGGCHGNSNNFPTREECQRQCHGVVGTRARTLPMPNLERDSRKVPAVRHASTENLRNICPEKARLLTKIKLTLHRALPCFQDKISD</sequence>
<feature type="chain" id="PRO_5034745653" description="BPTI/Kunitz inhibitor domain-containing protein" evidence="2">
    <location>
        <begin position="20"/>
        <end position="197"/>
    </location>
</feature>
<dbReference type="SMART" id="SM00131">
    <property type="entry name" value="KU"/>
    <property type="match status" value="1"/>
</dbReference>
<reference evidence="4 5" key="1">
    <citation type="submission" date="2019-04" db="EMBL/GenBank/DDBJ databases">
        <authorList>
            <consortium name="Wellcome Sanger Institute Data Sharing"/>
        </authorList>
    </citation>
    <scope>NUCLEOTIDE SEQUENCE [LARGE SCALE GENOMIC DNA]</scope>
</reference>
<feature type="domain" description="BPTI/Kunitz inhibitor" evidence="3">
    <location>
        <begin position="82"/>
        <end position="132"/>
    </location>
</feature>
<dbReference type="Ensembl" id="ENSSFOT00015005204.2">
    <property type="protein sequence ID" value="ENSSFOP00015005119.2"/>
    <property type="gene ID" value="ENSSFOG00015003239.2"/>
</dbReference>
<dbReference type="Proteomes" id="UP000694397">
    <property type="component" value="Chromosome 1"/>
</dbReference>
<name>A0A8C9UY96_SCLFO</name>
<dbReference type="InterPro" id="IPR002223">
    <property type="entry name" value="Kunitz_BPTI"/>
</dbReference>
<dbReference type="GO" id="GO:0005615">
    <property type="term" value="C:extracellular space"/>
    <property type="evidence" value="ECO:0007669"/>
    <property type="project" value="TreeGrafter"/>
</dbReference>
<dbReference type="AlphaFoldDB" id="A0A8C9UY96"/>
<dbReference type="InterPro" id="IPR036880">
    <property type="entry name" value="Kunitz_BPTI_sf"/>
</dbReference>
<reference evidence="4" key="2">
    <citation type="submission" date="2025-08" db="UniProtKB">
        <authorList>
            <consortium name="Ensembl"/>
        </authorList>
    </citation>
    <scope>IDENTIFICATION</scope>
</reference>
<dbReference type="Gene3D" id="4.10.410.10">
    <property type="entry name" value="Pancreatic trypsin inhibitor Kunitz domain"/>
    <property type="match status" value="1"/>
</dbReference>
<dbReference type="InterPro" id="IPR020901">
    <property type="entry name" value="Prtase_inh_Kunz-CS"/>
</dbReference>
<dbReference type="GO" id="GO:0004867">
    <property type="term" value="F:serine-type endopeptidase inhibitor activity"/>
    <property type="evidence" value="ECO:0007669"/>
    <property type="project" value="InterPro"/>
</dbReference>
<protein>
    <recommendedName>
        <fullName evidence="3">BPTI/Kunitz inhibitor domain-containing protein</fullName>
    </recommendedName>
</protein>
<keyword evidence="1" id="KW-1015">Disulfide bond</keyword>
<accession>A0A8C9UY96</accession>